<evidence type="ECO:0000259" key="2">
    <source>
        <dbReference type="Pfam" id="PF07583"/>
    </source>
</evidence>
<comment type="caution">
    <text evidence="5">The sequence shown here is derived from an EMBL/GenBank/DDBJ whole genome shotgun (WGS) entry which is preliminary data.</text>
</comment>
<evidence type="ECO:0000259" key="3">
    <source>
        <dbReference type="Pfam" id="PF07587"/>
    </source>
</evidence>
<evidence type="ECO:0000313" key="5">
    <source>
        <dbReference type="EMBL" id="TWT95660.1"/>
    </source>
</evidence>
<feature type="domain" description="DUF1553" evidence="3">
    <location>
        <begin position="938"/>
        <end position="1190"/>
    </location>
</feature>
<dbReference type="EMBL" id="SJPM01000006">
    <property type="protein sequence ID" value="TWT95660.1"/>
    <property type="molecule type" value="Genomic_DNA"/>
</dbReference>
<evidence type="ECO:0000256" key="1">
    <source>
        <dbReference type="SAM" id="MobiDB-lite"/>
    </source>
</evidence>
<keyword evidence="6" id="KW-1185">Reference proteome</keyword>
<protein>
    <submittedName>
        <fullName evidence="5">Planctomycete cytochrome C</fullName>
    </submittedName>
</protein>
<dbReference type="Proteomes" id="UP000316213">
    <property type="component" value="Unassembled WGS sequence"/>
</dbReference>
<proteinExistence type="predicted"/>
<dbReference type="AlphaFoldDB" id="A0A5C6A8E5"/>
<feature type="region of interest" description="Disordered" evidence="1">
    <location>
        <begin position="554"/>
        <end position="579"/>
    </location>
</feature>
<dbReference type="InterPro" id="IPR011429">
    <property type="entry name" value="Cyt_c_Planctomycete-type"/>
</dbReference>
<dbReference type="PANTHER" id="PTHR35889:SF3">
    <property type="entry name" value="F-BOX DOMAIN-CONTAINING PROTEIN"/>
    <property type="match status" value="1"/>
</dbReference>
<gene>
    <name evidence="5" type="ORF">Pla100_33010</name>
</gene>
<dbReference type="Pfam" id="PF07635">
    <property type="entry name" value="PSCyt1"/>
    <property type="match status" value="1"/>
</dbReference>
<dbReference type="Pfam" id="PF07587">
    <property type="entry name" value="PSD1"/>
    <property type="match status" value="1"/>
</dbReference>
<reference evidence="5 6" key="1">
    <citation type="submission" date="2019-02" db="EMBL/GenBank/DDBJ databases">
        <title>Deep-cultivation of Planctomycetes and their phenomic and genomic characterization uncovers novel biology.</title>
        <authorList>
            <person name="Wiegand S."/>
            <person name="Jogler M."/>
            <person name="Boedeker C."/>
            <person name="Pinto D."/>
            <person name="Vollmers J."/>
            <person name="Rivas-Marin E."/>
            <person name="Kohn T."/>
            <person name="Peeters S.H."/>
            <person name="Heuer A."/>
            <person name="Rast P."/>
            <person name="Oberbeckmann S."/>
            <person name="Bunk B."/>
            <person name="Jeske O."/>
            <person name="Meyerdierks A."/>
            <person name="Storesund J.E."/>
            <person name="Kallscheuer N."/>
            <person name="Luecker S."/>
            <person name="Lage O.M."/>
            <person name="Pohl T."/>
            <person name="Merkel B.J."/>
            <person name="Hornburger P."/>
            <person name="Mueller R.-W."/>
            <person name="Bruemmer F."/>
            <person name="Labrenz M."/>
            <person name="Spormann A.M."/>
            <person name="Op Den Camp H."/>
            <person name="Overmann J."/>
            <person name="Amann R."/>
            <person name="Jetten M.S.M."/>
            <person name="Mascher T."/>
            <person name="Medema M.H."/>
            <person name="Devos D.P."/>
            <person name="Kaster A.-K."/>
            <person name="Ovreas L."/>
            <person name="Rohde M."/>
            <person name="Galperin M.Y."/>
            <person name="Jogler C."/>
        </authorList>
    </citation>
    <scope>NUCLEOTIDE SEQUENCE [LARGE SCALE GENOMIC DNA]</scope>
    <source>
        <strain evidence="5 6">Pla100</strain>
    </source>
</reference>
<name>A0A5C6A8E5_9BACT</name>
<dbReference type="InterPro" id="IPR022655">
    <property type="entry name" value="DUF1553"/>
</dbReference>
<sequence length="1225" mass="136193">MIGSMGYTWKLAMSYQQALTENDVRRFHFDLIIVFLTILLGLSYAQAIAAEPLATEQPATSGQLEFFEREVRPLLVEHCYSCHSGTSEKLQAGLRVDSRAALLDGGDSGTAIVSGDADASLFIEAIRYESYEMPPKGKLSDDAIETFERWVEMGAPWPTGDSPVESNAAPEFDLTKRKVEHWAWQPVSAPELPDVRARAWPRAGLDQFILAQLEDAGLQPAADADRSALVRRIYFDLIGLPPTRQQLAEAMADESSGSMARLVDDLLDSPHFGERWGRHWLDLVRYAESRGHEFDNDTPNAHQYRDYTIRALNADVPYDQLVREHIAGDLLPAPRLNPERGFNESILGTGFWFLGEWVHSPVDIRKDESDRFDNMIDVMSKTFLGVTVACARCHDHKFDAISTADYYSLSGFLQSSDYRQVRFESIEKNRQVSAQLAQLDAKYQRQLRDLLDAEGVAFPRQMSYLEDEAIIVDYGNVPQSQFMQDGFAFGRSSHRQGVAYFDFEEPNSVRIASHGAAVSDAFWNGLQSINEGTVRNQSKVAALPKSGRTLRTPTFELRGGDFQSPNLETSTESRRHGESSLHSVGNVSILVHGTGHVVACVDSHRLVAGPLHGETIQPIDAKEERWVTLNLKRYVGHRLHLEFVPAPDARLSVRMAVQGLDGDGLKEIQQRLAATTRPFEKYAAEAEAILGKTGSYKEQVFADFESGTYDGWSATGEAFGEGPQTLETIGSYQGKINGVGKYFVNSHNIRGGGDVQRGDNLTGTLTSRPFVIDFDKIQFWVGGGAHREKTCVNLLVNGERVLSTTGSNNNQMSLKSWDVRQFAGKEARIEVVDKHTSGWGNIGIDHIVFLKHLDGSDANAGGNPAAQRIVDAWRKERTELTAQVVRQSRLAPAMMDGTGEDDRVLIRGNSSKPGELEPRHFLTAISGDEPMRIGAGSGRLELAEHINNPSNPLTSRVIVNRIWHHLMGRGIVPTTDDFGVLGQRPSHPELLDHLATEFVRDGQSIKRMIRRIVLSRTYQMSSHADAQAIQIDPKNMLWHHRPPKRLEGEIIRDTILALSGRLDPNPFGPPVPIHLTAFMDGRGRPGTSGPLDGDGRRSIYIAVRRNFLSPFMLTFDTPVPFSTMGRRNVSNVPAQSLILMNDPFVVEQARKWAERVVQSGSSTQANVIAMYESALAREPTDAELQIALPFLGESTVDSVASETVIERWSHFAHALINTKEFIFLR</sequence>
<evidence type="ECO:0000313" key="6">
    <source>
        <dbReference type="Proteomes" id="UP000316213"/>
    </source>
</evidence>
<evidence type="ECO:0000259" key="4">
    <source>
        <dbReference type="Pfam" id="PF07635"/>
    </source>
</evidence>
<dbReference type="InterPro" id="IPR011444">
    <property type="entry name" value="DUF1549"/>
</dbReference>
<organism evidence="5 6">
    <name type="scientific">Neorhodopirellula pilleata</name>
    <dbReference type="NCBI Taxonomy" id="2714738"/>
    <lineage>
        <taxon>Bacteria</taxon>
        <taxon>Pseudomonadati</taxon>
        <taxon>Planctomycetota</taxon>
        <taxon>Planctomycetia</taxon>
        <taxon>Pirellulales</taxon>
        <taxon>Pirellulaceae</taxon>
        <taxon>Neorhodopirellula</taxon>
    </lineage>
</organism>
<dbReference type="PANTHER" id="PTHR35889">
    <property type="entry name" value="CYCLOINULO-OLIGOSACCHARIDE FRUCTANOTRANSFERASE-RELATED"/>
    <property type="match status" value="1"/>
</dbReference>
<accession>A0A5C6A8E5</accession>
<feature type="domain" description="DUF1549" evidence="2">
    <location>
        <begin position="205"/>
        <end position="417"/>
    </location>
</feature>
<feature type="domain" description="Cytochrome C Planctomycete-type" evidence="4">
    <location>
        <begin position="79"/>
        <end position="137"/>
    </location>
</feature>
<dbReference type="Pfam" id="PF07583">
    <property type="entry name" value="PSCyt2"/>
    <property type="match status" value="1"/>
</dbReference>